<accession>A0A0F6HG57</accession>
<protein>
    <submittedName>
        <fullName evidence="1">Uncharacterized protein</fullName>
    </submittedName>
</protein>
<dbReference type="AlphaFoldDB" id="A0A0F6HG57"/>
<evidence type="ECO:0000313" key="1">
    <source>
        <dbReference type="EMBL" id="EKO27362.1"/>
    </source>
</evidence>
<gene>
    <name evidence="1" type="ORF">LEP1GSC104_1964</name>
</gene>
<comment type="caution">
    <text evidence="1">The sequence shown here is derived from an EMBL/GenBank/DDBJ whole genome shotgun (WGS) entry which is preliminary data.</text>
</comment>
<dbReference type="Proteomes" id="UP000006324">
    <property type="component" value="Unassembled WGS sequence"/>
</dbReference>
<name>A0A0F6HG57_LEPIR</name>
<evidence type="ECO:0000313" key="2">
    <source>
        <dbReference type="Proteomes" id="UP000006324"/>
    </source>
</evidence>
<reference evidence="1 2" key="1">
    <citation type="submission" date="2012-09" db="EMBL/GenBank/DDBJ databases">
        <authorList>
            <person name="Harkins D.M."/>
            <person name="Durkin A.S."/>
            <person name="Brinkac L.M."/>
            <person name="Selengut J.D."/>
            <person name="Sanka R."/>
            <person name="DePew J."/>
            <person name="Purushe J."/>
            <person name="Chanthongthip A."/>
            <person name="Lattana O."/>
            <person name="Phetsouvanh R."/>
            <person name="Newton P.N."/>
            <person name="Vinetz J.M."/>
            <person name="Sutton G.G."/>
            <person name="Nelson W.C."/>
            <person name="Fouts D.E."/>
        </authorList>
    </citation>
    <scope>NUCLEOTIDE SEQUENCE [LARGE SCALE GENOMIC DNA]</scope>
    <source>
        <strain evidence="1 2">UI 12621</strain>
    </source>
</reference>
<proteinExistence type="predicted"/>
<sequence>MIFLENESKKILINNLKSDENVTSSHWKKYHRDFKVNSDGSIDIFLLL</sequence>
<dbReference type="EMBL" id="AHNQ02000003">
    <property type="protein sequence ID" value="EKO27362.1"/>
    <property type="molecule type" value="Genomic_DNA"/>
</dbReference>
<organism evidence="1 2">
    <name type="scientific">Leptospira interrogans str. UI 12621</name>
    <dbReference type="NCBI Taxonomy" id="1049937"/>
    <lineage>
        <taxon>Bacteria</taxon>
        <taxon>Pseudomonadati</taxon>
        <taxon>Spirochaetota</taxon>
        <taxon>Spirochaetia</taxon>
        <taxon>Leptospirales</taxon>
        <taxon>Leptospiraceae</taxon>
        <taxon>Leptospira</taxon>
    </lineage>
</organism>